<dbReference type="PROSITE" id="PS51257">
    <property type="entry name" value="PROKAR_LIPOPROTEIN"/>
    <property type="match status" value="1"/>
</dbReference>
<dbReference type="Gene3D" id="2.40.100.10">
    <property type="entry name" value="Cyclophilin-like"/>
    <property type="match status" value="1"/>
</dbReference>
<dbReference type="FunFam" id="2.40.100.10:FF:000086">
    <property type="entry name" value="Predicted protein"/>
    <property type="match status" value="1"/>
</dbReference>
<name>A0A4S8JWE6_MUSBA</name>
<dbReference type="AlphaFoldDB" id="A0A4S8JWE6"/>
<feature type="domain" description="PPIase cyclophilin-type" evidence="2">
    <location>
        <begin position="163"/>
        <end position="314"/>
    </location>
</feature>
<evidence type="ECO:0000313" key="4">
    <source>
        <dbReference type="Proteomes" id="UP000317650"/>
    </source>
</evidence>
<dbReference type="GO" id="GO:0003755">
    <property type="term" value="F:peptidyl-prolyl cis-trans isomerase activity"/>
    <property type="evidence" value="ECO:0007669"/>
    <property type="project" value="InterPro"/>
</dbReference>
<dbReference type="PANTHER" id="PTHR46873">
    <property type="entry name" value="EXPRESSED PROTEIN"/>
    <property type="match status" value="1"/>
</dbReference>
<keyword evidence="1" id="KW-0812">Transmembrane</keyword>
<proteinExistence type="predicted"/>
<evidence type="ECO:0000256" key="1">
    <source>
        <dbReference type="SAM" id="Phobius"/>
    </source>
</evidence>
<sequence length="335" mass="37057">MGRRPNEAGGRPLFWILVAAVLISCALAYLGLSTALRRQESRFLGLPNDGLELEGRGAGVGDEDCCRGQEHLELWGAAVKWGADHKFNSSRDCCRACKAMCGSVGPCLCNSWVFCGDRERCGERLGECWLKKQEDVLLPALHDLGEKVIWTSGLIYGIGEGIVGLETDYGTLRIKLFPDCAPHSITYILELLRSHHCAGCQIYRAESRGPSWDRKGDHISYASFGPPYALVQGTLEAEGVLFKKLPVEACSTVKRGSVAWIDYGPEFFISLANHDEWRRAYTVFGAILPEDMEIAEKIAGLQTRSDVWNNIDVLVLEKPIYLKLKRITNFGANGS</sequence>
<keyword evidence="4" id="KW-1185">Reference proteome</keyword>
<accession>A0A4S8JWE6</accession>
<comment type="caution">
    <text evidence="3">The sequence shown here is derived from an EMBL/GenBank/DDBJ whole genome shotgun (WGS) entry which is preliminary data.</text>
</comment>
<keyword evidence="1" id="KW-1133">Transmembrane helix</keyword>
<dbReference type="Pfam" id="PF00160">
    <property type="entry name" value="Pro_isomerase"/>
    <property type="match status" value="1"/>
</dbReference>
<dbReference type="EMBL" id="PYDT01000003">
    <property type="protein sequence ID" value="THU66567.1"/>
    <property type="molecule type" value="Genomic_DNA"/>
</dbReference>
<dbReference type="PANTHER" id="PTHR46873:SF1">
    <property type="entry name" value="EXPRESSED PROTEIN"/>
    <property type="match status" value="1"/>
</dbReference>
<protein>
    <recommendedName>
        <fullName evidence="2">PPIase cyclophilin-type domain-containing protein</fullName>
    </recommendedName>
</protein>
<dbReference type="STRING" id="52838.A0A4S8JWE6"/>
<reference evidence="3 4" key="1">
    <citation type="journal article" date="2019" name="Nat. Plants">
        <title>Genome sequencing of Musa balbisiana reveals subgenome evolution and function divergence in polyploid bananas.</title>
        <authorList>
            <person name="Yao X."/>
        </authorList>
    </citation>
    <scope>NUCLEOTIDE SEQUENCE [LARGE SCALE GENOMIC DNA]</scope>
    <source>
        <strain evidence="4">cv. DH-PKW</strain>
        <tissue evidence="3">Leaves</tissue>
    </source>
</reference>
<dbReference type="InterPro" id="IPR029000">
    <property type="entry name" value="Cyclophilin-like_dom_sf"/>
</dbReference>
<feature type="transmembrane region" description="Helical" evidence="1">
    <location>
        <begin position="12"/>
        <end position="32"/>
    </location>
</feature>
<keyword evidence="1" id="KW-0472">Membrane</keyword>
<dbReference type="InterPro" id="IPR002130">
    <property type="entry name" value="Cyclophilin-type_PPIase_dom"/>
</dbReference>
<gene>
    <name evidence="3" type="ORF">C4D60_Mb05t15510</name>
</gene>
<evidence type="ECO:0000259" key="2">
    <source>
        <dbReference type="Pfam" id="PF00160"/>
    </source>
</evidence>
<dbReference type="SUPFAM" id="SSF50891">
    <property type="entry name" value="Cyclophilin-like"/>
    <property type="match status" value="1"/>
</dbReference>
<organism evidence="3 4">
    <name type="scientific">Musa balbisiana</name>
    <name type="common">Banana</name>
    <dbReference type="NCBI Taxonomy" id="52838"/>
    <lineage>
        <taxon>Eukaryota</taxon>
        <taxon>Viridiplantae</taxon>
        <taxon>Streptophyta</taxon>
        <taxon>Embryophyta</taxon>
        <taxon>Tracheophyta</taxon>
        <taxon>Spermatophyta</taxon>
        <taxon>Magnoliopsida</taxon>
        <taxon>Liliopsida</taxon>
        <taxon>Zingiberales</taxon>
        <taxon>Musaceae</taxon>
        <taxon>Musa</taxon>
    </lineage>
</organism>
<evidence type="ECO:0000313" key="3">
    <source>
        <dbReference type="EMBL" id="THU66567.1"/>
    </source>
</evidence>
<dbReference type="Proteomes" id="UP000317650">
    <property type="component" value="Chromosome 5"/>
</dbReference>